<dbReference type="InterPro" id="IPR011990">
    <property type="entry name" value="TPR-like_helical_dom_sf"/>
</dbReference>
<evidence type="ECO:0000256" key="8">
    <source>
        <dbReference type="SAM" id="MobiDB-lite"/>
    </source>
</evidence>
<evidence type="ECO:0000259" key="9">
    <source>
        <dbReference type="PROSITE" id="PS50865"/>
    </source>
</evidence>
<dbReference type="SUPFAM" id="SSF48452">
    <property type="entry name" value="TPR-like"/>
    <property type="match status" value="2"/>
</dbReference>
<evidence type="ECO:0000256" key="6">
    <source>
        <dbReference type="PROSITE-ProRule" id="PRU00023"/>
    </source>
</evidence>
<dbReference type="PANTHER" id="PTHR24180">
    <property type="entry name" value="CYCLIN-DEPENDENT KINASE INHIBITOR 2C-RELATED"/>
    <property type="match status" value="1"/>
</dbReference>
<dbReference type="Gene3D" id="1.25.40.10">
    <property type="entry name" value="Tetratricopeptide repeat domain"/>
    <property type="match status" value="1"/>
</dbReference>
<evidence type="ECO:0000256" key="3">
    <source>
        <dbReference type="ARBA" id="ARBA00022771"/>
    </source>
</evidence>
<dbReference type="EMBL" id="HBIO01031657">
    <property type="protein sequence ID" value="CAE0479406.1"/>
    <property type="molecule type" value="Transcribed_RNA"/>
</dbReference>
<keyword evidence="5 6" id="KW-0040">ANK repeat</keyword>
<accession>A0A7S3QJI6</accession>
<keyword evidence="3 7" id="KW-0863">Zinc-finger</keyword>
<dbReference type="GO" id="GO:0008270">
    <property type="term" value="F:zinc ion binding"/>
    <property type="evidence" value="ECO:0007669"/>
    <property type="project" value="UniProtKB-KW"/>
</dbReference>
<feature type="repeat" description="ANK" evidence="6">
    <location>
        <begin position="90"/>
        <end position="122"/>
    </location>
</feature>
<dbReference type="PROSITE" id="PS50297">
    <property type="entry name" value="ANK_REP_REGION"/>
    <property type="match status" value="1"/>
</dbReference>
<dbReference type="InterPro" id="IPR002110">
    <property type="entry name" value="Ankyrin_rpt"/>
</dbReference>
<keyword evidence="1" id="KW-0479">Metal-binding</keyword>
<keyword evidence="4" id="KW-0862">Zinc</keyword>
<feature type="domain" description="MYND-type" evidence="9">
    <location>
        <begin position="790"/>
        <end position="826"/>
    </location>
</feature>
<feature type="region of interest" description="Disordered" evidence="8">
    <location>
        <begin position="1"/>
        <end position="22"/>
    </location>
</feature>
<gene>
    <name evidence="10" type="ORF">CDEB00056_LOCUS24260</name>
</gene>
<name>A0A7S3QJI6_9STRA</name>
<evidence type="ECO:0000256" key="5">
    <source>
        <dbReference type="ARBA" id="ARBA00023043"/>
    </source>
</evidence>
<dbReference type="InterPro" id="IPR051637">
    <property type="entry name" value="Ank_repeat_dom-contain_49"/>
</dbReference>
<feature type="repeat" description="ANK" evidence="6">
    <location>
        <begin position="213"/>
        <end position="245"/>
    </location>
</feature>
<dbReference type="Pfam" id="PF12796">
    <property type="entry name" value="Ank_2"/>
    <property type="match status" value="1"/>
</dbReference>
<dbReference type="PROSITE" id="PS01360">
    <property type="entry name" value="ZF_MYND_1"/>
    <property type="match status" value="1"/>
</dbReference>
<dbReference type="InterPro" id="IPR002893">
    <property type="entry name" value="Znf_MYND"/>
</dbReference>
<evidence type="ECO:0000256" key="4">
    <source>
        <dbReference type="ARBA" id="ARBA00022833"/>
    </source>
</evidence>
<evidence type="ECO:0000256" key="7">
    <source>
        <dbReference type="PROSITE-ProRule" id="PRU00134"/>
    </source>
</evidence>
<dbReference type="Gene3D" id="6.10.140.2220">
    <property type="match status" value="1"/>
</dbReference>
<protein>
    <recommendedName>
        <fullName evidence="9">MYND-type domain-containing protein</fullName>
    </recommendedName>
</protein>
<dbReference type="Pfam" id="PF00023">
    <property type="entry name" value="Ank"/>
    <property type="match status" value="1"/>
</dbReference>
<dbReference type="InterPro" id="IPR036770">
    <property type="entry name" value="Ankyrin_rpt-contain_sf"/>
</dbReference>
<dbReference type="SUPFAM" id="SSF48403">
    <property type="entry name" value="Ankyrin repeat"/>
    <property type="match status" value="1"/>
</dbReference>
<dbReference type="Gene3D" id="1.25.40.20">
    <property type="entry name" value="Ankyrin repeat-containing domain"/>
    <property type="match status" value="2"/>
</dbReference>
<dbReference type="Pfam" id="PF01753">
    <property type="entry name" value="zf-MYND"/>
    <property type="match status" value="1"/>
</dbReference>
<evidence type="ECO:0000256" key="1">
    <source>
        <dbReference type="ARBA" id="ARBA00022723"/>
    </source>
</evidence>
<dbReference type="PANTHER" id="PTHR24180:SF45">
    <property type="entry name" value="POLY [ADP-RIBOSE] POLYMERASE TANKYRASE"/>
    <property type="match status" value="1"/>
</dbReference>
<sequence>MSTRTSSRDASDDNDGDWIQTDRNSTIPAMDQLNVLHQACVASEEAVEALINHVTTMNLPGYAPEDLPAIRQETLDMFIHEPTKDPGRAGGYLPLHYACQSGFPKAVKLLLKHGADVNARKNNGSNALMCAITGAARFASDDASGKVFLQKIFDIIDTLMTHPDFDLDANDDISKGCSPVLVCVNRPNRGRDCLLPLLEMLLSKGFSPNPIMHGFSALHCALRFNHNKSAFALVKAGADITNLAPASVEGDGEDIEGDWTALDLCRHKFGNYVAKEMQEAYRLAQAVAGPKSRMKHLRNANKNLNTSKSKKNGSAKAKNSGSDQKILAKKACAAAEAFCKTKQWSLAAGAFEEALSYPYISSPVGRKRAKKDKAVMEQRKIRFIVHCNLCTAYTQISKFEEAVRCGRLIVDEYPNSPMAKIILGNSLWSQSEMKNDSPYIDNSDQVAKLIKDIDGVLGLRDFREDELDRVGSVLGNMTLEQKRQAVALGPNVKPMFMKQWDEPADENSPGIVMKGLEALRELKFNNFRDNMNPGVKAASIALDLFNTDGDIFEAVKKIDEALEPINCHPKPRAMRSVRASIYYECGCQLLGVMEAHDRLNDGPVPWLDMDGHGYKAKDRFNMAKEKFQISMKEFIKCANNDDRGFEWYSGLSMIALGRFDRGFPCCFNGIKEFFKMETQLENSFLEKETNRTTLHPFARGAFLCAKAFSLGHSSVDIITDEQLRKKESEFDKRCAEVIVECVLDTKRNHPSTPTRVLGTMVNEALQWDPDVVLPDELDRAQRKVSGEQKCSNCGQSGELKGCPCGTVRYCSKECQRKDWKTHRGICTAAK</sequence>
<feature type="compositionally biased region" description="Basic and acidic residues" evidence="8">
    <location>
        <begin position="1"/>
        <end position="11"/>
    </location>
</feature>
<evidence type="ECO:0000313" key="10">
    <source>
        <dbReference type="EMBL" id="CAE0479406.1"/>
    </source>
</evidence>
<keyword evidence="2" id="KW-0677">Repeat</keyword>
<evidence type="ECO:0000256" key="2">
    <source>
        <dbReference type="ARBA" id="ARBA00022737"/>
    </source>
</evidence>
<dbReference type="SMART" id="SM00248">
    <property type="entry name" value="ANK"/>
    <property type="match status" value="4"/>
</dbReference>
<organism evidence="10">
    <name type="scientific">Chaetoceros debilis</name>
    <dbReference type="NCBI Taxonomy" id="122233"/>
    <lineage>
        <taxon>Eukaryota</taxon>
        <taxon>Sar</taxon>
        <taxon>Stramenopiles</taxon>
        <taxon>Ochrophyta</taxon>
        <taxon>Bacillariophyta</taxon>
        <taxon>Coscinodiscophyceae</taxon>
        <taxon>Chaetocerotophycidae</taxon>
        <taxon>Chaetocerotales</taxon>
        <taxon>Chaetocerotaceae</taxon>
        <taxon>Chaetoceros</taxon>
    </lineage>
</organism>
<reference evidence="10" key="1">
    <citation type="submission" date="2021-01" db="EMBL/GenBank/DDBJ databases">
        <authorList>
            <person name="Corre E."/>
            <person name="Pelletier E."/>
            <person name="Niang G."/>
            <person name="Scheremetjew M."/>
            <person name="Finn R."/>
            <person name="Kale V."/>
            <person name="Holt S."/>
            <person name="Cochrane G."/>
            <person name="Meng A."/>
            <person name="Brown T."/>
            <person name="Cohen L."/>
        </authorList>
    </citation>
    <scope>NUCLEOTIDE SEQUENCE</scope>
    <source>
        <strain evidence="10">MM31A-1</strain>
    </source>
</reference>
<dbReference type="PROSITE" id="PS50865">
    <property type="entry name" value="ZF_MYND_2"/>
    <property type="match status" value="1"/>
</dbReference>
<dbReference type="PROSITE" id="PS50088">
    <property type="entry name" value="ANK_REPEAT"/>
    <property type="match status" value="2"/>
</dbReference>
<proteinExistence type="predicted"/>
<dbReference type="AlphaFoldDB" id="A0A7S3QJI6"/>
<dbReference type="SUPFAM" id="SSF144232">
    <property type="entry name" value="HIT/MYND zinc finger-like"/>
    <property type="match status" value="1"/>
</dbReference>